<evidence type="ECO:0000313" key="2">
    <source>
        <dbReference type="EMBL" id="CDK12700.1"/>
    </source>
</evidence>
<evidence type="ECO:0000256" key="1">
    <source>
        <dbReference type="SAM" id="MobiDB-lite"/>
    </source>
</evidence>
<dbReference type="EMBL" id="HG792102">
    <property type="protein sequence ID" value="CDK12700.1"/>
    <property type="molecule type" value="Genomic_DNA"/>
</dbReference>
<reference evidence="3" key="1">
    <citation type="submission" date="2013-10" db="EMBL/GenBank/DDBJ databases">
        <authorList>
            <person name="Hammerl J."/>
        </authorList>
    </citation>
    <scope>NUCLEOTIDE SEQUENCE [LARGE SCALE GENOMIC DNA]</scope>
</reference>
<feature type="compositionally biased region" description="Basic and acidic residues" evidence="1">
    <location>
        <begin position="9"/>
        <end position="19"/>
    </location>
</feature>
<dbReference type="Proteomes" id="UP000246896">
    <property type="component" value="Segment"/>
</dbReference>
<organism evidence="2 3">
    <name type="scientific">Escherichia phage P13803</name>
    <dbReference type="NCBI Taxonomy" id="1429230"/>
    <lineage>
        <taxon>Viruses</taxon>
        <taxon>Duplodnaviria</taxon>
        <taxon>Heunggongvirae</taxon>
        <taxon>Uroviricota</taxon>
        <taxon>Caudoviricetes</taxon>
        <taxon>Sepvirinae</taxon>
        <taxon>Oslovirus</taxon>
        <taxon>Oslovirus ov191</taxon>
    </lineage>
</organism>
<reference evidence="2 3" key="2">
    <citation type="submission" date="2015-10" db="EMBL/GenBank/DDBJ databases">
        <title>Complete genome sequence of Stx2 bacteriophages.</title>
        <authorList>
            <person name="Beutin L."/>
            <person name="Hammerl J.A."/>
            <person name="Reetz J."/>
            <person name="Strauch E."/>
        </authorList>
    </citation>
    <scope>NUCLEOTIDE SEQUENCE [LARGE SCALE GENOMIC DNA]</scope>
</reference>
<name>A0A0P0ZFI3_9CAUD</name>
<gene>
    <name evidence="2" type="primary">ORF46</name>
</gene>
<feature type="region of interest" description="Disordered" evidence="1">
    <location>
        <begin position="1"/>
        <end position="40"/>
    </location>
</feature>
<sequence>MCESDEERAEVRKLQDNGRRKTTARNTKKAAQLRSLMNPG</sequence>
<protein>
    <submittedName>
        <fullName evidence="2">Uncharacterized protein</fullName>
    </submittedName>
</protein>
<accession>A0A0P0ZFI3</accession>
<evidence type="ECO:0000313" key="3">
    <source>
        <dbReference type="Proteomes" id="UP000246896"/>
    </source>
</evidence>
<proteinExistence type="predicted"/>